<evidence type="ECO:0000313" key="2">
    <source>
        <dbReference type="EMBL" id="QHC50129.1"/>
    </source>
</evidence>
<organism evidence="2 3">
    <name type="scientific">Billgrantia tianxiuensis</name>
    <dbReference type="NCBI Taxonomy" id="2497861"/>
    <lineage>
        <taxon>Bacteria</taxon>
        <taxon>Pseudomonadati</taxon>
        <taxon>Pseudomonadota</taxon>
        <taxon>Gammaproteobacteria</taxon>
        <taxon>Oceanospirillales</taxon>
        <taxon>Halomonadaceae</taxon>
        <taxon>Billgrantia</taxon>
    </lineage>
</organism>
<dbReference type="KEGG" id="htx:EKK97_11755"/>
<keyword evidence="3" id="KW-1185">Reference proteome</keyword>
<dbReference type="OrthoDB" id="6168334at2"/>
<sequence>MLFSRQQWLVLLAGQVVGTFLFMILRWPPDANHDLFLAFGGMLVPTALAFIGALLGRIHSRQGATIGLVLGYVAFFAPASVIMLGN</sequence>
<keyword evidence="1" id="KW-0812">Transmembrane</keyword>
<dbReference type="Proteomes" id="UP000464013">
    <property type="component" value="Chromosome"/>
</dbReference>
<feature type="transmembrane region" description="Helical" evidence="1">
    <location>
        <begin position="35"/>
        <end position="56"/>
    </location>
</feature>
<evidence type="ECO:0000256" key="1">
    <source>
        <dbReference type="SAM" id="Phobius"/>
    </source>
</evidence>
<evidence type="ECO:0000313" key="3">
    <source>
        <dbReference type="Proteomes" id="UP000464013"/>
    </source>
</evidence>
<proteinExistence type="predicted"/>
<reference evidence="2 3" key="1">
    <citation type="submission" date="2019-01" db="EMBL/GenBank/DDBJ databases">
        <title>Complete genome of a denitifying bacterium Halomons sp. BC-M4-5.</title>
        <authorList>
            <person name="Wang L."/>
            <person name="Shao Z."/>
        </authorList>
    </citation>
    <scope>NUCLEOTIDE SEQUENCE [LARGE SCALE GENOMIC DNA]</scope>
    <source>
        <strain evidence="2 3">BC-M4-5</strain>
    </source>
</reference>
<dbReference type="EMBL" id="CP035042">
    <property type="protein sequence ID" value="QHC50129.1"/>
    <property type="molecule type" value="Genomic_DNA"/>
</dbReference>
<accession>A0A6I6SHY4</accession>
<keyword evidence="1" id="KW-0472">Membrane</keyword>
<name>A0A6I6SHY4_9GAMM</name>
<dbReference type="AlphaFoldDB" id="A0A6I6SHY4"/>
<protein>
    <submittedName>
        <fullName evidence="2">Uncharacterized protein</fullName>
    </submittedName>
</protein>
<dbReference type="RefSeq" id="WP_159552063.1">
    <property type="nucleotide sequence ID" value="NZ_CP035042.1"/>
</dbReference>
<gene>
    <name evidence="2" type="ORF">EKK97_11755</name>
</gene>
<keyword evidence="1" id="KW-1133">Transmembrane helix</keyword>
<feature type="transmembrane region" description="Helical" evidence="1">
    <location>
        <begin position="7"/>
        <end position="29"/>
    </location>
</feature>
<feature type="transmembrane region" description="Helical" evidence="1">
    <location>
        <begin position="63"/>
        <end position="84"/>
    </location>
</feature>